<keyword evidence="1" id="KW-0472">Membrane</keyword>
<accession>A0A328UFY8</accession>
<organism evidence="3 4">
    <name type="scientific">Hydrogeniiclostridium mannosilyticum</name>
    <dbReference type="NCBI Taxonomy" id="2764322"/>
    <lineage>
        <taxon>Bacteria</taxon>
        <taxon>Bacillati</taxon>
        <taxon>Bacillota</taxon>
        <taxon>Clostridia</taxon>
        <taxon>Eubacteriales</taxon>
        <taxon>Acutalibacteraceae</taxon>
        <taxon>Hydrogeniiclostridium</taxon>
    </lineage>
</organism>
<feature type="transmembrane region" description="Helical" evidence="1">
    <location>
        <begin position="6"/>
        <end position="22"/>
    </location>
</feature>
<dbReference type="RefSeq" id="WP_112331167.1">
    <property type="nucleotide sequence ID" value="NZ_JBKYJQ010000004.1"/>
</dbReference>
<keyword evidence="1" id="KW-0812">Transmembrane</keyword>
<evidence type="ECO:0000313" key="3">
    <source>
        <dbReference type="EMBL" id="RAQ29971.1"/>
    </source>
</evidence>
<evidence type="ECO:0000259" key="2">
    <source>
        <dbReference type="Pfam" id="PF01882"/>
    </source>
</evidence>
<name>A0A328UFY8_9FIRM</name>
<dbReference type="PANTHER" id="PTHR34351">
    <property type="entry name" value="SLR1927 PROTEIN-RELATED"/>
    <property type="match status" value="1"/>
</dbReference>
<evidence type="ECO:0000313" key="4">
    <source>
        <dbReference type="Proteomes" id="UP000249377"/>
    </source>
</evidence>
<keyword evidence="4" id="KW-1185">Reference proteome</keyword>
<dbReference type="AlphaFoldDB" id="A0A328UFY8"/>
<feature type="domain" description="DUF58" evidence="2">
    <location>
        <begin position="193"/>
        <end position="236"/>
    </location>
</feature>
<evidence type="ECO:0000256" key="1">
    <source>
        <dbReference type="SAM" id="Phobius"/>
    </source>
</evidence>
<keyword evidence="1" id="KW-1133">Transmembrane helix</keyword>
<protein>
    <recommendedName>
        <fullName evidence="2">DUF58 domain-containing protein</fullName>
    </recommendedName>
</protein>
<dbReference type="Proteomes" id="UP000249377">
    <property type="component" value="Unassembled WGS sequence"/>
</dbReference>
<dbReference type="PANTHER" id="PTHR34351:SF2">
    <property type="entry name" value="DUF58 DOMAIN-CONTAINING PROTEIN"/>
    <property type="match status" value="1"/>
</dbReference>
<reference evidence="3 4" key="1">
    <citation type="submission" date="2018-06" db="EMBL/GenBank/DDBJ databases">
        <title>Noncontiguous genome sequence of Ruminococcaceae bacterium ASD2818.</title>
        <authorList>
            <person name="Chaplin A.V."/>
            <person name="Sokolova S.R."/>
            <person name="Kochetkova T.O."/>
            <person name="Goltsov A.Y."/>
            <person name="Trofimov D.Y."/>
            <person name="Efimov B.A."/>
        </authorList>
    </citation>
    <scope>NUCLEOTIDE SEQUENCE [LARGE SCALE GENOMIC DNA]</scope>
    <source>
        <strain evidence="3 4">ASD2818</strain>
    </source>
</reference>
<sequence length="385" mass="42659">MAKYRVFYAAVVTALFAGYLFFPGYFFWLALVSTLILPFFSLLLTWLAIRNSAPQLTCDQPSGRKGSPVDFIFLLSGRSRLPVARITLLLRIQSSLSAEGSTEKICFSVKSMRSFSLVQKCTPLTCGQFSCTVEQIRFWDYLGLFSFTKKVPCSAYTEVLPDMTALDFAARPSSPGESLLLAQKGNFNGESSQVRPYQNGDSLRTVHWKLSAKQEKILVRESFAAQDCGLAIYLDFCGRNMDLDCLLEALGILGSTLSFNHVPYRLQWYSAKDQRVRSEAIWALENLTHALHLLLGEPPCSGHTLMHLPASPVHTLAVLTADSKALSSLSLPATLRTLLLLTINPQSPAQPQSGSPHCHIRHQTITATHIRENLSEALSSLQDQP</sequence>
<dbReference type="InterPro" id="IPR002881">
    <property type="entry name" value="DUF58"/>
</dbReference>
<gene>
    <name evidence="3" type="ORF">DPQ25_00150</name>
</gene>
<dbReference type="EMBL" id="QLYR01000001">
    <property type="protein sequence ID" value="RAQ29971.1"/>
    <property type="molecule type" value="Genomic_DNA"/>
</dbReference>
<proteinExistence type="predicted"/>
<comment type="caution">
    <text evidence="3">The sequence shown here is derived from an EMBL/GenBank/DDBJ whole genome shotgun (WGS) entry which is preliminary data.</text>
</comment>
<dbReference type="Pfam" id="PF01882">
    <property type="entry name" value="DUF58"/>
    <property type="match status" value="1"/>
</dbReference>